<dbReference type="PANTHER" id="PTHR46558:SF11">
    <property type="entry name" value="HTH-TYPE TRANSCRIPTIONAL REGULATOR XRE"/>
    <property type="match status" value="1"/>
</dbReference>
<organism evidence="3 4">
    <name type="scientific">Candidatus Eubacterium avistercoris</name>
    <dbReference type="NCBI Taxonomy" id="2838567"/>
    <lineage>
        <taxon>Bacteria</taxon>
        <taxon>Bacillati</taxon>
        <taxon>Bacillota</taxon>
        <taxon>Clostridia</taxon>
        <taxon>Eubacteriales</taxon>
        <taxon>Eubacteriaceae</taxon>
        <taxon>Eubacterium</taxon>
    </lineage>
</organism>
<dbReference type="PANTHER" id="PTHR46558">
    <property type="entry name" value="TRACRIPTIONAL REGULATORY PROTEIN-RELATED-RELATED"/>
    <property type="match status" value="1"/>
</dbReference>
<dbReference type="Pfam" id="PF01381">
    <property type="entry name" value="HTH_3"/>
    <property type="match status" value="1"/>
</dbReference>
<feature type="domain" description="HTH cro/C1-type" evidence="2">
    <location>
        <begin position="10"/>
        <end position="64"/>
    </location>
</feature>
<keyword evidence="1" id="KW-0238">DNA-binding</keyword>
<dbReference type="Proteomes" id="UP000824024">
    <property type="component" value="Unassembled WGS sequence"/>
</dbReference>
<sequence length="373" mass="42462">MKELNLGRILLEHRHKRGITQEDLASYLGVSKAAVSKWETGTAYPDILLLPRLASFFNISIDNLMGYDPQMSPEDIRTLYRKLSDEFSSLPFDSVIEHCQDIVRKYYSCFPLLFQIASLLVNHCMLAESSQKKEQILEQALALFIRIKTESSDVRLGNYALNMEAYCLLSLNRPEEVLNILSENSCLHLDSPASLLAEAWQMTGNPVKAKEILQTELYKNIIALFGIFPSYINLCLDEPENFDQTCHYILSAADLFSLDTLHPGVLLPCYLAIAQGLLAFSRYEDALQMLKKYTDLATGDIYPLHLHGNSYFNQLDTWIRNNIEMGDYPPRAEAVIRHSMTAGLSENPAFAVFAADQRFQEFILRLRANEKEN</sequence>
<reference evidence="3" key="1">
    <citation type="journal article" date="2021" name="PeerJ">
        <title>Extensive microbial diversity within the chicken gut microbiome revealed by metagenomics and culture.</title>
        <authorList>
            <person name="Gilroy R."/>
            <person name="Ravi A."/>
            <person name="Getino M."/>
            <person name="Pursley I."/>
            <person name="Horton D.L."/>
            <person name="Alikhan N.F."/>
            <person name="Baker D."/>
            <person name="Gharbi K."/>
            <person name="Hall N."/>
            <person name="Watson M."/>
            <person name="Adriaenssens E.M."/>
            <person name="Foster-Nyarko E."/>
            <person name="Jarju S."/>
            <person name="Secka A."/>
            <person name="Antonio M."/>
            <person name="Oren A."/>
            <person name="Chaudhuri R.R."/>
            <person name="La Ragione R."/>
            <person name="Hildebrand F."/>
            <person name="Pallen M.J."/>
        </authorList>
    </citation>
    <scope>NUCLEOTIDE SEQUENCE</scope>
    <source>
        <strain evidence="3">CHK192-9172</strain>
    </source>
</reference>
<evidence type="ECO:0000313" key="4">
    <source>
        <dbReference type="Proteomes" id="UP000824024"/>
    </source>
</evidence>
<reference evidence="3" key="2">
    <citation type="submission" date="2021-04" db="EMBL/GenBank/DDBJ databases">
        <authorList>
            <person name="Gilroy R."/>
        </authorList>
    </citation>
    <scope>NUCLEOTIDE SEQUENCE</scope>
    <source>
        <strain evidence="3">CHK192-9172</strain>
    </source>
</reference>
<dbReference type="SUPFAM" id="SSF47413">
    <property type="entry name" value="lambda repressor-like DNA-binding domains"/>
    <property type="match status" value="1"/>
</dbReference>
<evidence type="ECO:0000313" key="3">
    <source>
        <dbReference type="EMBL" id="HIZ07985.1"/>
    </source>
</evidence>
<dbReference type="Gene3D" id="1.25.40.10">
    <property type="entry name" value="Tetratricopeptide repeat domain"/>
    <property type="match status" value="1"/>
</dbReference>
<dbReference type="EMBL" id="DXCH01000237">
    <property type="protein sequence ID" value="HIZ07985.1"/>
    <property type="molecule type" value="Genomic_DNA"/>
</dbReference>
<gene>
    <name evidence="3" type="ORF">IAA08_08625</name>
</gene>
<name>A0A9D2D3R7_9FIRM</name>
<dbReference type="AlphaFoldDB" id="A0A9D2D3R7"/>
<dbReference type="InterPro" id="IPR001387">
    <property type="entry name" value="Cro/C1-type_HTH"/>
</dbReference>
<comment type="caution">
    <text evidence="3">The sequence shown here is derived from an EMBL/GenBank/DDBJ whole genome shotgun (WGS) entry which is preliminary data.</text>
</comment>
<dbReference type="GO" id="GO:0003677">
    <property type="term" value="F:DNA binding"/>
    <property type="evidence" value="ECO:0007669"/>
    <property type="project" value="UniProtKB-KW"/>
</dbReference>
<accession>A0A9D2D3R7</accession>
<dbReference type="InterPro" id="IPR010982">
    <property type="entry name" value="Lambda_DNA-bd_dom_sf"/>
</dbReference>
<dbReference type="CDD" id="cd00093">
    <property type="entry name" value="HTH_XRE"/>
    <property type="match status" value="1"/>
</dbReference>
<dbReference type="PROSITE" id="PS50943">
    <property type="entry name" value="HTH_CROC1"/>
    <property type="match status" value="1"/>
</dbReference>
<evidence type="ECO:0000259" key="2">
    <source>
        <dbReference type="PROSITE" id="PS50943"/>
    </source>
</evidence>
<dbReference type="SMART" id="SM00530">
    <property type="entry name" value="HTH_XRE"/>
    <property type="match status" value="1"/>
</dbReference>
<dbReference type="Gene3D" id="1.10.260.40">
    <property type="entry name" value="lambda repressor-like DNA-binding domains"/>
    <property type="match status" value="1"/>
</dbReference>
<dbReference type="InterPro" id="IPR011990">
    <property type="entry name" value="TPR-like_helical_dom_sf"/>
</dbReference>
<protein>
    <submittedName>
        <fullName evidence="3">Helix-turn-helix domain-containing protein</fullName>
    </submittedName>
</protein>
<evidence type="ECO:0000256" key="1">
    <source>
        <dbReference type="ARBA" id="ARBA00023125"/>
    </source>
</evidence>
<proteinExistence type="predicted"/>